<accession>A0ABR7HAZ0</accession>
<evidence type="ECO:0000313" key="1">
    <source>
        <dbReference type="EMBL" id="MBC5710354.1"/>
    </source>
</evidence>
<dbReference type="EMBL" id="JACOPB010000011">
    <property type="protein sequence ID" value="MBC5710354.1"/>
    <property type="molecule type" value="Genomic_DNA"/>
</dbReference>
<dbReference type="Proteomes" id="UP000634672">
    <property type="component" value="Unassembled WGS sequence"/>
</dbReference>
<organism evidence="1 2">
    <name type="scientific">Hungatella hominis</name>
    <dbReference type="NCBI Taxonomy" id="2763050"/>
    <lineage>
        <taxon>Bacteria</taxon>
        <taxon>Bacillati</taxon>
        <taxon>Bacillota</taxon>
        <taxon>Clostridia</taxon>
        <taxon>Lachnospirales</taxon>
        <taxon>Lachnospiraceae</taxon>
        <taxon>Hungatella</taxon>
    </lineage>
</organism>
<name>A0ABR7HAZ0_9FIRM</name>
<dbReference type="GO" id="GO:0003677">
    <property type="term" value="F:DNA binding"/>
    <property type="evidence" value="ECO:0007669"/>
    <property type="project" value="UniProtKB-KW"/>
</dbReference>
<evidence type="ECO:0000313" key="2">
    <source>
        <dbReference type="Proteomes" id="UP000634672"/>
    </source>
</evidence>
<protein>
    <submittedName>
        <fullName evidence="1">DNA-binding protein</fullName>
    </submittedName>
</protein>
<comment type="caution">
    <text evidence="1">The sequence shown here is derived from an EMBL/GenBank/DDBJ whole genome shotgun (WGS) entry which is preliminary data.</text>
</comment>
<sequence length="71" mass="8390">MYKNLLDTMSNKKITFTQISELLHCQLRTVSEKSRGVVQSEFTVTEALLIKRVFFPEYDIDWLFEKEELSA</sequence>
<proteinExistence type="predicted"/>
<reference evidence="1 2" key="1">
    <citation type="submission" date="2020-08" db="EMBL/GenBank/DDBJ databases">
        <title>Genome public.</title>
        <authorList>
            <person name="Liu C."/>
            <person name="Sun Q."/>
        </authorList>
    </citation>
    <scope>NUCLEOTIDE SEQUENCE [LARGE SCALE GENOMIC DNA]</scope>
    <source>
        <strain evidence="1 2">NSJ-66</strain>
    </source>
</reference>
<keyword evidence="1" id="KW-0238">DNA-binding</keyword>
<gene>
    <name evidence="1" type="ORF">H8S75_20595</name>
</gene>
<dbReference type="RefSeq" id="WP_002602953.1">
    <property type="nucleotide sequence ID" value="NZ_JACOPB010000011.1"/>
</dbReference>
<keyword evidence="2" id="KW-1185">Reference proteome</keyword>